<evidence type="ECO:0000313" key="13">
    <source>
        <dbReference type="EMBL" id="GIY75024.1"/>
    </source>
</evidence>
<keyword evidence="8" id="KW-0472">Membrane</keyword>
<evidence type="ECO:0000256" key="5">
    <source>
        <dbReference type="ARBA" id="ARBA00022737"/>
    </source>
</evidence>
<dbReference type="PRINTS" id="PR00010">
    <property type="entry name" value="EGFBLOOD"/>
</dbReference>
<evidence type="ECO:0000256" key="11">
    <source>
        <dbReference type="PROSITE-ProRule" id="PRU00076"/>
    </source>
</evidence>
<evidence type="ECO:0000256" key="8">
    <source>
        <dbReference type="ARBA" id="ARBA00023136"/>
    </source>
</evidence>
<dbReference type="PROSITE" id="PS50026">
    <property type="entry name" value="EGF_3"/>
    <property type="match status" value="6"/>
</dbReference>
<evidence type="ECO:0000259" key="12">
    <source>
        <dbReference type="PROSITE" id="PS50026"/>
    </source>
</evidence>
<dbReference type="FunFam" id="2.10.25.10:FF:000247">
    <property type="entry name" value="Delta/notch like EGF repeat containing"/>
    <property type="match status" value="1"/>
</dbReference>
<gene>
    <name evidence="13" type="ORF">CEXT_704901</name>
</gene>
<dbReference type="SUPFAM" id="SSF57196">
    <property type="entry name" value="EGF/Laminin"/>
    <property type="match status" value="3"/>
</dbReference>
<feature type="domain" description="EGF-like" evidence="12">
    <location>
        <begin position="95"/>
        <end position="131"/>
    </location>
</feature>
<keyword evidence="9 11" id="KW-1015">Disulfide bond</keyword>
<feature type="disulfide bond" evidence="11">
    <location>
        <begin position="159"/>
        <end position="168"/>
    </location>
</feature>
<dbReference type="InterPro" id="IPR018097">
    <property type="entry name" value="EGF_Ca-bd_CS"/>
</dbReference>
<dbReference type="PROSITE" id="PS00022">
    <property type="entry name" value="EGF_1"/>
    <property type="match status" value="5"/>
</dbReference>
<evidence type="ECO:0000256" key="3">
    <source>
        <dbReference type="ARBA" id="ARBA00022692"/>
    </source>
</evidence>
<dbReference type="FunFam" id="2.10.25.10:FF:000575">
    <property type="entry name" value="Crumbs, isoform C"/>
    <property type="match status" value="1"/>
</dbReference>
<feature type="domain" description="EGF-like" evidence="12">
    <location>
        <begin position="171"/>
        <end position="207"/>
    </location>
</feature>
<dbReference type="SMART" id="SM00179">
    <property type="entry name" value="EGF_CA"/>
    <property type="match status" value="6"/>
</dbReference>
<protein>
    <recommendedName>
        <fullName evidence="12">EGF-like domain-containing protein</fullName>
    </recommendedName>
</protein>
<comment type="caution">
    <text evidence="13">The sequence shown here is derived from an EMBL/GenBank/DDBJ whole genome shotgun (WGS) entry which is preliminary data.</text>
</comment>
<dbReference type="Pfam" id="PF12661">
    <property type="entry name" value="hEGF"/>
    <property type="match status" value="1"/>
</dbReference>
<dbReference type="SUPFAM" id="SSF57184">
    <property type="entry name" value="Growth factor receptor domain"/>
    <property type="match status" value="1"/>
</dbReference>
<dbReference type="FunFam" id="2.10.25.10:FF:000434">
    <property type="entry name" value="Predicted protein"/>
    <property type="match status" value="1"/>
</dbReference>
<sequence>MPSKNVFLAHLAQQRTGEVLEVAQSVDVIPCPPGEVSRIGLQPCFLALTDFFNHTRGKNLASDVPTIQELVLKVLRISALVKQKKAAPPESAELTINDCFSVPCLNGASCQALEIGFLCVCQPGYAGIYCEIEIDECESYPCQNGGSCQDEINAYKCFCTPGYSGEHCEVDVDDCLFEPCFNGATCFDRINGFYCKCSIGFVGPLCQYNIDECISNPCQNDGFCVDMIANYSCDCMLGFEGRNCEINIDDCASSPCKNNATCVDDVMVFKCECLAGYNGTLCEIDINECLPEPCMNGATCVDKIAGFKCLCPPSYMELSSDFLLHFPSSGILDFVQLDYLPRELSEVTVCFWMLTIDKIHYGTPISYATDDADNLLTLTDYSG</sequence>
<comment type="subcellular location">
    <subcellularLocation>
        <location evidence="1">Membrane</location>
        <topology evidence="1">Single-pass membrane protein</topology>
    </subcellularLocation>
</comment>
<dbReference type="InterPro" id="IPR001881">
    <property type="entry name" value="EGF-like_Ca-bd_dom"/>
</dbReference>
<name>A0AAV4VYK5_CAEEX</name>
<dbReference type="InterPro" id="IPR009030">
    <property type="entry name" value="Growth_fac_rcpt_cys_sf"/>
</dbReference>
<keyword evidence="2 11" id="KW-0245">EGF-like domain</keyword>
<comment type="caution">
    <text evidence="11">Lacks conserved residue(s) required for the propagation of feature annotation.</text>
</comment>
<dbReference type="PROSITE" id="PS01187">
    <property type="entry name" value="EGF_CA"/>
    <property type="match status" value="2"/>
</dbReference>
<dbReference type="Proteomes" id="UP001054945">
    <property type="component" value="Unassembled WGS sequence"/>
</dbReference>
<keyword evidence="4" id="KW-0732">Signal</keyword>
<dbReference type="FunFam" id="2.10.25.10:FF:000004">
    <property type="entry name" value="Neurogenic locus notch 1"/>
    <property type="match status" value="1"/>
</dbReference>
<dbReference type="GO" id="GO:0051239">
    <property type="term" value="P:regulation of multicellular organismal process"/>
    <property type="evidence" value="ECO:0007669"/>
    <property type="project" value="UniProtKB-ARBA"/>
</dbReference>
<dbReference type="Gene3D" id="2.10.25.10">
    <property type="entry name" value="Laminin"/>
    <property type="match status" value="6"/>
</dbReference>
<dbReference type="FunFam" id="2.10.25.10:FF:000109">
    <property type="entry name" value="Notch homolog 4, [Drosophila]"/>
    <property type="match status" value="1"/>
</dbReference>
<feature type="disulfide bond" evidence="11">
    <location>
        <begin position="235"/>
        <end position="244"/>
    </location>
</feature>
<keyword evidence="3" id="KW-0812">Transmembrane</keyword>
<evidence type="ECO:0000256" key="10">
    <source>
        <dbReference type="ARBA" id="ARBA00023180"/>
    </source>
</evidence>
<dbReference type="PROSITE" id="PS01186">
    <property type="entry name" value="EGF_2"/>
    <property type="match status" value="5"/>
</dbReference>
<dbReference type="EMBL" id="BPLR01015291">
    <property type="protein sequence ID" value="GIY75024.1"/>
    <property type="molecule type" value="Genomic_DNA"/>
</dbReference>
<dbReference type="InterPro" id="IPR051830">
    <property type="entry name" value="NOTCH_homolog"/>
</dbReference>
<dbReference type="InterPro" id="IPR000152">
    <property type="entry name" value="EGF-type_Asp/Asn_hydroxyl_site"/>
</dbReference>
<dbReference type="InterPro" id="IPR000742">
    <property type="entry name" value="EGF"/>
</dbReference>
<dbReference type="Pfam" id="PF00008">
    <property type="entry name" value="EGF"/>
    <property type="match status" value="5"/>
</dbReference>
<dbReference type="FunFam" id="2.10.25.10:FF:000117">
    <property type="entry name" value="Delta-like protein"/>
    <property type="match status" value="1"/>
</dbReference>
<feature type="domain" description="EGF-like" evidence="12">
    <location>
        <begin position="133"/>
        <end position="169"/>
    </location>
</feature>
<evidence type="ECO:0000256" key="6">
    <source>
        <dbReference type="ARBA" id="ARBA00022837"/>
    </source>
</evidence>
<dbReference type="GO" id="GO:0048732">
    <property type="term" value="P:gland development"/>
    <property type="evidence" value="ECO:0007669"/>
    <property type="project" value="UniProtKB-ARBA"/>
</dbReference>
<dbReference type="GO" id="GO:0007399">
    <property type="term" value="P:nervous system development"/>
    <property type="evidence" value="ECO:0007669"/>
    <property type="project" value="UniProtKB-ARBA"/>
</dbReference>
<proteinExistence type="predicted"/>
<dbReference type="PROSITE" id="PS00010">
    <property type="entry name" value="ASX_HYDROXYL"/>
    <property type="match status" value="5"/>
</dbReference>
<organism evidence="13 14">
    <name type="scientific">Caerostris extrusa</name>
    <name type="common">Bark spider</name>
    <name type="synonym">Caerostris bankana</name>
    <dbReference type="NCBI Taxonomy" id="172846"/>
    <lineage>
        <taxon>Eukaryota</taxon>
        <taxon>Metazoa</taxon>
        <taxon>Ecdysozoa</taxon>
        <taxon>Arthropoda</taxon>
        <taxon>Chelicerata</taxon>
        <taxon>Arachnida</taxon>
        <taxon>Araneae</taxon>
        <taxon>Araneomorphae</taxon>
        <taxon>Entelegynae</taxon>
        <taxon>Araneoidea</taxon>
        <taxon>Araneidae</taxon>
        <taxon>Caerostris</taxon>
    </lineage>
</organism>
<dbReference type="SMART" id="SM00181">
    <property type="entry name" value="EGF"/>
    <property type="match status" value="6"/>
</dbReference>
<feature type="disulfide bond" evidence="11">
    <location>
        <begin position="197"/>
        <end position="206"/>
    </location>
</feature>
<keyword evidence="6" id="KW-0106">Calcium</keyword>
<dbReference type="AlphaFoldDB" id="A0AAV4VYK5"/>
<reference evidence="13 14" key="1">
    <citation type="submission" date="2021-06" db="EMBL/GenBank/DDBJ databases">
        <title>Caerostris extrusa draft genome.</title>
        <authorList>
            <person name="Kono N."/>
            <person name="Arakawa K."/>
        </authorList>
    </citation>
    <scope>NUCLEOTIDE SEQUENCE [LARGE SCALE GENOMIC DNA]</scope>
</reference>
<keyword evidence="10" id="KW-0325">Glycoprotein</keyword>
<accession>A0AAV4VYK5</accession>
<dbReference type="PANTHER" id="PTHR24033:SF151">
    <property type="entry name" value="NOTCH 2"/>
    <property type="match status" value="1"/>
</dbReference>
<evidence type="ECO:0000256" key="1">
    <source>
        <dbReference type="ARBA" id="ARBA00004167"/>
    </source>
</evidence>
<evidence type="ECO:0000256" key="7">
    <source>
        <dbReference type="ARBA" id="ARBA00022989"/>
    </source>
</evidence>
<dbReference type="PANTHER" id="PTHR24033">
    <property type="entry name" value="EGF-LIKE DOMAIN-CONTAINING PROTEIN"/>
    <property type="match status" value="1"/>
</dbReference>
<dbReference type="GO" id="GO:0016324">
    <property type="term" value="C:apical plasma membrane"/>
    <property type="evidence" value="ECO:0007669"/>
    <property type="project" value="UniProtKB-ARBA"/>
</dbReference>
<dbReference type="GO" id="GO:0005509">
    <property type="term" value="F:calcium ion binding"/>
    <property type="evidence" value="ECO:0007669"/>
    <property type="project" value="InterPro"/>
</dbReference>
<keyword evidence="5" id="KW-0677">Repeat</keyword>
<feature type="domain" description="EGF-like" evidence="12">
    <location>
        <begin position="247"/>
        <end position="283"/>
    </location>
</feature>
<dbReference type="GO" id="GO:0051093">
    <property type="term" value="P:negative regulation of developmental process"/>
    <property type="evidence" value="ECO:0007669"/>
    <property type="project" value="UniProtKB-ARBA"/>
</dbReference>
<feature type="domain" description="EGF-like" evidence="12">
    <location>
        <begin position="209"/>
        <end position="245"/>
    </location>
</feature>
<feature type="disulfide bond" evidence="11">
    <location>
        <begin position="121"/>
        <end position="130"/>
    </location>
</feature>
<feature type="disulfide bond" evidence="11">
    <location>
        <begin position="273"/>
        <end position="282"/>
    </location>
</feature>
<dbReference type="CDD" id="cd00054">
    <property type="entry name" value="EGF_CA"/>
    <property type="match status" value="6"/>
</dbReference>
<evidence type="ECO:0000256" key="2">
    <source>
        <dbReference type="ARBA" id="ARBA00022536"/>
    </source>
</evidence>
<dbReference type="GO" id="GO:0001745">
    <property type="term" value="P:compound eye morphogenesis"/>
    <property type="evidence" value="ECO:0007669"/>
    <property type="project" value="UniProtKB-ARBA"/>
</dbReference>
<dbReference type="GO" id="GO:0120025">
    <property type="term" value="C:plasma membrane bounded cell projection"/>
    <property type="evidence" value="ECO:0007669"/>
    <property type="project" value="UniProtKB-ARBA"/>
</dbReference>
<evidence type="ECO:0000313" key="14">
    <source>
        <dbReference type="Proteomes" id="UP001054945"/>
    </source>
</evidence>
<evidence type="ECO:0000256" key="9">
    <source>
        <dbReference type="ARBA" id="ARBA00023157"/>
    </source>
</evidence>
<feature type="domain" description="EGF-like" evidence="12">
    <location>
        <begin position="285"/>
        <end position="321"/>
    </location>
</feature>
<evidence type="ECO:0000256" key="4">
    <source>
        <dbReference type="ARBA" id="ARBA00022729"/>
    </source>
</evidence>
<keyword evidence="14" id="KW-1185">Reference proteome</keyword>
<keyword evidence="7" id="KW-1133">Transmembrane helix</keyword>
<dbReference type="InterPro" id="IPR013032">
    <property type="entry name" value="EGF-like_CS"/>
</dbReference>